<organism evidence="1 2">
    <name type="scientific">Pseudomonas cedrina subsp. cedrina</name>
    <dbReference type="NCBI Taxonomy" id="76762"/>
    <lineage>
        <taxon>Bacteria</taxon>
        <taxon>Pseudomonadati</taxon>
        <taxon>Pseudomonadota</taxon>
        <taxon>Gammaproteobacteria</taxon>
        <taxon>Pseudomonadales</taxon>
        <taxon>Pseudomonadaceae</taxon>
        <taxon>Pseudomonas</taxon>
    </lineage>
</organism>
<dbReference type="EMBL" id="MNPW01000009">
    <property type="protein sequence ID" value="ONH52108.1"/>
    <property type="molecule type" value="Genomic_DNA"/>
</dbReference>
<reference evidence="1 2" key="1">
    <citation type="submission" date="2016-10" db="EMBL/GenBank/DDBJ databases">
        <title>Pseudomonas lactis sp. nov. and Pseudomonas paralactis sp. nov., isolated from bovine raw milk.</title>
        <authorList>
            <person name="Von Neubeck M."/>
            <person name="Huptas C."/>
            <person name="Glueck C."/>
            <person name="Krewinkel M."/>
            <person name="Stoeckel M."/>
            <person name="Stressler T."/>
            <person name="Fischer L."/>
            <person name="Hinrichs J."/>
            <person name="Scherer S."/>
            <person name="Wenning M."/>
        </authorList>
    </citation>
    <scope>NUCLEOTIDE SEQUENCE [LARGE SCALE GENOMIC DNA]</scope>
    <source>
        <strain evidence="1 2">DSM 17516</strain>
    </source>
</reference>
<dbReference type="AlphaFoldDB" id="A0A1V2K344"/>
<evidence type="ECO:0000313" key="1">
    <source>
        <dbReference type="EMBL" id="ONH52108.1"/>
    </source>
</evidence>
<proteinExistence type="predicted"/>
<comment type="caution">
    <text evidence="1">The sequence shown here is derived from an EMBL/GenBank/DDBJ whole genome shotgun (WGS) entry which is preliminary data.</text>
</comment>
<gene>
    <name evidence="1" type="ORF">BLL36_18675</name>
</gene>
<protein>
    <submittedName>
        <fullName evidence="1">Uncharacterized protein</fullName>
    </submittedName>
</protein>
<dbReference type="RefSeq" id="WP_076952889.1">
    <property type="nucleotide sequence ID" value="NZ_MNPW01000009.1"/>
</dbReference>
<evidence type="ECO:0000313" key="2">
    <source>
        <dbReference type="Proteomes" id="UP000189295"/>
    </source>
</evidence>
<dbReference type="OrthoDB" id="7028469at2"/>
<dbReference type="Proteomes" id="UP000189295">
    <property type="component" value="Unassembled WGS sequence"/>
</dbReference>
<sequence length="412" mass="46212">MFGSKPLPAYQPGATVGRLVQQTHVIHETVVNSLVEQGHRHMLDSCRRLEQTLSRPINRMPDTAPQEKGHQLQAWMHLSRIDDALETFDQESRRHFAVQPDDRTSLQALQQRYEQLTARVEQRNALLERRAAWTAATPPPPSELDPISLVVLQPAPLSNQLSGQGLEQAVKHINVLEKEIALLDSHIKQQPQPIAHAVEDAFLRQRNAMTECRNAWATGRLKGSSQFKSTLGLVPERKRLEQNLERHKQLAPVELALHRLERTVEAAQRNGLEEKLSPQAVDAARDALVNLRAAWHSGKLDGSSIEGMNPVLVLTPPNNRRIKLELEVIEKGFVQLDAVPRTEQAGNAEDRAQFKALIHSANSAHVKQAAIGQLKDSNKQRALVAELNTDLRTIYTDQRNNLAVHRMTASHP</sequence>
<accession>A0A1V2K344</accession>
<name>A0A1V2K344_PSECE</name>